<dbReference type="SMART" id="SM00136">
    <property type="entry name" value="LamNT"/>
    <property type="match status" value="1"/>
</dbReference>
<dbReference type="PROSITE" id="PS01248">
    <property type="entry name" value="EGF_LAM_1"/>
    <property type="match status" value="1"/>
</dbReference>
<dbReference type="SMART" id="SM00180">
    <property type="entry name" value="EGF_Lam"/>
    <property type="match status" value="3"/>
</dbReference>
<evidence type="ECO:0000313" key="13">
    <source>
        <dbReference type="Ensembl" id="ENSSANP00000091534.1"/>
    </source>
</evidence>
<dbReference type="Gene3D" id="2.10.25.10">
    <property type="entry name" value="Laminin"/>
    <property type="match status" value="1"/>
</dbReference>
<feature type="domain" description="NTR" evidence="11">
    <location>
        <begin position="429"/>
        <end position="550"/>
    </location>
</feature>
<dbReference type="PROSITE" id="PS50027">
    <property type="entry name" value="EGF_LAM_2"/>
    <property type="match status" value="1"/>
</dbReference>
<comment type="caution">
    <text evidence="8">Lacks conserved residue(s) required for the propagation of feature annotation.</text>
</comment>
<keyword evidence="2" id="KW-0964">Secreted</keyword>
<dbReference type="Pfam" id="PF00053">
    <property type="entry name" value="EGF_laminin"/>
    <property type="match status" value="2"/>
</dbReference>
<proteinExistence type="predicted"/>
<evidence type="ECO:0000259" key="12">
    <source>
        <dbReference type="PROSITE" id="PS51117"/>
    </source>
</evidence>
<evidence type="ECO:0000259" key="10">
    <source>
        <dbReference type="PROSITE" id="PS50027"/>
    </source>
</evidence>
<evidence type="ECO:0000256" key="6">
    <source>
        <dbReference type="ARBA" id="ARBA00023180"/>
    </source>
</evidence>
<sequence length="551" mass="60176">MKVNLDLFVNVCACFLIYIESRCVGRACSPPMGNLASGRTLFTLTSCCTNSSSCLPTQPRCLAELHPPALMADDPFIHPDTWWGSAAATGEQEEIRLDLETRFCMSHVVMLFRSPRPAAMRLERSQDFGQTWETLKLFARNCTEMFGLPDDVSQPGSLCTSRYSNAVPCSRGEVRKEIRSLNMFSPYYGRLGSGIVDPYSPEALSRLTVTNLRIQLLKSQHSDPLDSTSFAVYSLLAKGTCLCHGHAEHCLPENFVHFVSGKCVCTHHTAGEHCERCAPLYNDQPWRAANGSSGESNPCQNCECHGHAESCHFSQRVWLSTGGSSGGVCDNCQHNTVGRRCQRCHTGYHRHPIFSMAGCWCDPVGSVLVHSGDGTPWCHPRSGQCHCKPGVGGTTCSLCLAGYWGFGEEGCKSCVCSLTCDPITGHWKCSCKEKKLKSVSDLCKIKQAYVIKASVLSAHDKGTHAVVLVKVRKVFRSGKLPLSQGTHSLYPLSWTSRGCTCPILNPGGNYLLAGPEDVGAGRLLVTMQSLVVLWTPILGFQVTEALHQGCL</sequence>
<dbReference type="PROSITE" id="PS51117">
    <property type="entry name" value="LAMININ_NTER"/>
    <property type="match status" value="1"/>
</dbReference>
<dbReference type="GO" id="GO:0007411">
    <property type="term" value="P:axon guidance"/>
    <property type="evidence" value="ECO:0007669"/>
    <property type="project" value="TreeGrafter"/>
</dbReference>
<feature type="chain" id="PRO_5025690339" evidence="9">
    <location>
        <begin position="22"/>
        <end position="551"/>
    </location>
</feature>
<dbReference type="Pfam" id="PF24973">
    <property type="entry name" value="EGF_LMN_ATRN"/>
    <property type="match status" value="1"/>
</dbReference>
<evidence type="ECO:0000256" key="1">
    <source>
        <dbReference type="ARBA" id="ARBA00004613"/>
    </source>
</evidence>
<dbReference type="PROSITE" id="PS50189">
    <property type="entry name" value="NTR"/>
    <property type="match status" value="1"/>
</dbReference>
<comment type="subcellular location">
    <subcellularLocation>
        <location evidence="1">Secreted</location>
    </subcellularLocation>
</comment>
<dbReference type="AlphaFoldDB" id="A0A671S553"/>
<dbReference type="GO" id="GO:0016477">
    <property type="term" value="P:cell migration"/>
    <property type="evidence" value="ECO:0007669"/>
    <property type="project" value="TreeGrafter"/>
</dbReference>
<dbReference type="CDD" id="cd00055">
    <property type="entry name" value="EGF_Lam"/>
    <property type="match status" value="3"/>
</dbReference>
<gene>
    <name evidence="13" type="primary">LOC107686004</name>
</gene>
<feature type="domain" description="Laminin EGF-like" evidence="10">
    <location>
        <begin position="359"/>
        <end position="413"/>
    </location>
</feature>
<dbReference type="PANTHER" id="PTHR10574">
    <property type="entry name" value="NETRIN/LAMININ-RELATED"/>
    <property type="match status" value="1"/>
</dbReference>
<dbReference type="GO" id="GO:0009887">
    <property type="term" value="P:animal organ morphogenesis"/>
    <property type="evidence" value="ECO:0007669"/>
    <property type="project" value="TreeGrafter"/>
</dbReference>
<feature type="disulfide bond" evidence="8">
    <location>
        <begin position="387"/>
        <end position="396"/>
    </location>
</feature>
<evidence type="ECO:0000256" key="8">
    <source>
        <dbReference type="PROSITE-ProRule" id="PRU00460"/>
    </source>
</evidence>
<dbReference type="Ensembl" id="ENSSANT00000097241.1">
    <property type="protein sequence ID" value="ENSSANP00000091534.1"/>
    <property type="gene ID" value="ENSSANG00000045158.1"/>
</dbReference>
<reference evidence="13" key="2">
    <citation type="submission" date="2025-09" db="UniProtKB">
        <authorList>
            <consortium name="Ensembl"/>
        </authorList>
    </citation>
    <scope>IDENTIFICATION</scope>
</reference>
<dbReference type="PRINTS" id="PR00011">
    <property type="entry name" value="EGFLAMININ"/>
</dbReference>
<keyword evidence="4" id="KW-0677">Repeat</keyword>
<dbReference type="InterPro" id="IPR018933">
    <property type="entry name" value="Netrin_module_non-TIMP"/>
</dbReference>
<dbReference type="InterPro" id="IPR001134">
    <property type="entry name" value="Netrin_domain"/>
</dbReference>
<keyword evidence="6" id="KW-0325">Glycoprotein</keyword>
<evidence type="ECO:0000256" key="2">
    <source>
        <dbReference type="ARBA" id="ARBA00022525"/>
    </source>
</evidence>
<dbReference type="GO" id="GO:0005576">
    <property type="term" value="C:extracellular region"/>
    <property type="evidence" value="ECO:0007669"/>
    <property type="project" value="UniProtKB-SubCell"/>
</dbReference>
<dbReference type="SUPFAM" id="SSF57196">
    <property type="entry name" value="EGF/Laminin"/>
    <property type="match status" value="3"/>
</dbReference>
<dbReference type="InterPro" id="IPR008993">
    <property type="entry name" value="TIMP-like_OB-fold"/>
</dbReference>
<feature type="domain" description="Laminin N-terminal" evidence="12">
    <location>
        <begin position="24"/>
        <end position="240"/>
    </location>
</feature>
<dbReference type="Pfam" id="PF01759">
    <property type="entry name" value="NTR"/>
    <property type="match status" value="1"/>
</dbReference>
<accession>A0A671S553</accession>
<feature type="signal peptide" evidence="9">
    <location>
        <begin position="1"/>
        <end position="21"/>
    </location>
</feature>
<name>A0A671S553_9TELE</name>
<dbReference type="Gene3D" id="2.60.120.260">
    <property type="entry name" value="Galactose-binding domain-like"/>
    <property type="match status" value="1"/>
</dbReference>
<evidence type="ECO:0000313" key="14">
    <source>
        <dbReference type="Proteomes" id="UP000472260"/>
    </source>
</evidence>
<dbReference type="InterPro" id="IPR050440">
    <property type="entry name" value="Laminin/Netrin_ECM"/>
</dbReference>
<organism evidence="13 14">
    <name type="scientific">Sinocyclocheilus anshuiensis</name>
    <dbReference type="NCBI Taxonomy" id="1608454"/>
    <lineage>
        <taxon>Eukaryota</taxon>
        <taxon>Metazoa</taxon>
        <taxon>Chordata</taxon>
        <taxon>Craniata</taxon>
        <taxon>Vertebrata</taxon>
        <taxon>Euteleostomi</taxon>
        <taxon>Actinopterygii</taxon>
        <taxon>Neopterygii</taxon>
        <taxon>Teleostei</taxon>
        <taxon>Ostariophysi</taxon>
        <taxon>Cypriniformes</taxon>
        <taxon>Cyprinidae</taxon>
        <taxon>Cyprininae</taxon>
        <taxon>Sinocyclocheilus</taxon>
    </lineage>
</organism>
<keyword evidence="14" id="KW-1185">Reference proteome</keyword>
<dbReference type="InterPro" id="IPR008211">
    <property type="entry name" value="Laminin_N"/>
</dbReference>
<dbReference type="Proteomes" id="UP000472260">
    <property type="component" value="Unassembled WGS sequence"/>
</dbReference>
<dbReference type="GO" id="GO:0043256">
    <property type="term" value="C:laminin complex"/>
    <property type="evidence" value="ECO:0007669"/>
    <property type="project" value="TreeGrafter"/>
</dbReference>
<dbReference type="GO" id="GO:0009888">
    <property type="term" value="P:tissue development"/>
    <property type="evidence" value="ECO:0007669"/>
    <property type="project" value="TreeGrafter"/>
</dbReference>
<evidence type="ECO:0000256" key="3">
    <source>
        <dbReference type="ARBA" id="ARBA00022729"/>
    </source>
</evidence>
<keyword evidence="7 8" id="KW-0424">Laminin EGF-like domain</keyword>
<dbReference type="Gene3D" id="2.40.50.120">
    <property type="match status" value="1"/>
</dbReference>
<dbReference type="SMART" id="SM00643">
    <property type="entry name" value="C345C"/>
    <property type="match status" value="1"/>
</dbReference>
<evidence type="ECO:0000256" key="4">
    <source>
        <dbReference type="ARBA" id="ARBA00022737"/>
    </source>
</evidence>
<protein>
    <submittedName>
        <fullName evidence="13">Netrin-4-like</fullName>
    </submittedName>
</protein>
<keyword evidence="3 9" id="KW-0732">Signal</keyword>
<dbReference type="SUPFAM" id="SSF50242">
    <property type="entry name" value="TIMP-like"/>
    <property type="match status" value="1"/>
</dbReference>
<evidence type="ECO:0000259" key="11">
    <source>
        <dbReference type="PROSITE" id="PS50189"/>
    </source>
</evidence>
<dbReference type="GO" id="GO:0070831">
    <property type="term" value="P:basement membrane assembly"/>
    <property type="evidence" value="ECO:0007669"/>
    <property type="project" value="TreeGrafter"/>
</dbReference>
<dbReference type="InterPro" id="IPR002049">
    <property type="entry name" value="LE_dom"/>
</dbReference>
<keyword evidence="5 8" id="KW-1015">Disulfide bond</keyword>
<dbReference type="Pfam" id="PF00055">
    <property type="entry name" value="Laminin_N"/>
    <property type="match status" value="1"/>
</dbReference>
<dbReference type="GO" id="GO:0034446">
    <property type="term" value="P:substrate adhesion-dependent cell spreading"/>
    <property type="evidence" value="ECO:0007669"/>
    <property type="project" value="TreeGrafter"/>
</dbReference>
<dbReference type="Gene3D" id="2.170.300.10">
    <property type="entry name" value="Tie2 ligand-binding domain superfamily"/>
    <property type="match status" value="1"/>
</dbReference>
<dbReference type="PANTHER" id="PTHR10574:SF419">
    <property type="entry name" value="LAMININ SUBUNIT ALPHA-3-RELATED"/>
    <property type="match status" value="1"/>
</dbReference>
<dbReference type="FunFam" id="2.10.25.10:FF:000105">
    <property type="entry name" value="laminin subunit gamma-1"/>
    <property type="match status" value="1"/>
</dbReference>
<evidence type="ECO:0000256" key="5">
    <source>
        <dbReference type="ARBA" id="ARBA00023157"/>
    </source>
</evidence>
<dbReference type="InterPro" id="IPR056863">
    <property type="entry name" value="LMN_ATRN_NET-like_EGF"/>
</dbReference>
<evidence type="ECO:0000256" key="9">
    <source>
        <dbReference type="SAM" id="SignalP"/>
    </source>
</evidence>
<evidence type="ECO:0000256" key="7">
    <source>
        <dbReference type="ARBA" id="ARBA00023292"/>
    </source>
</evidence>
<reference evidence="13" key="1">
    <citation type="submission" date="2025-08" db="UniProtKB">
        <authorList>
            <consortium name="Ensembl"/>
        </authorList>
    </citation>
    <scope>IDENTIFICATION</scope>
</reference>